<dbReference type="AlphaFoldDB" id="A0A699JXE3"/>
<comment type="caution">
    <text evidence="1">The sequence shown here is derived from an EMBL/GenBank/DDBJ whole genome shotgun (WGS) entry which is preliminary data.</text>
</comment>
<feature type="non-terminal residue" evidence="1">
    <location>
        <position position="1"/>
    </location>
</feature>
<accession>A0A699JXE3</accession>
<gene>
    <name evidence="1" type="ORF">Tci_634786</name>
</gene>
<name>A0A699JXE3_TANCI</name>
<proteinExistence type="predicted"/>
<evidence type="ECO:0000313" key="1">
    <source>
        <dbReference type="EMBL" id="GFA62814.1"/>
    </source>
</evidence>
<dbReference type="EMBL" id="BKCJ010457955">
    <property type="protein sequence ID" value="GFA62814.1"/>
    <property type="molecule type" value="Genomic_DNA"/>
</dbReference>
<protein>
    <submittedName>
        <fullName evidence="1">Uncharacterized protein</fullName>
    </submittedName>
</protein>
<reference evidence="1" key="1">
    <citation type="journal article" date="2019" name="Sci. Rep.">
        <title>Draft genome of Tanacetum cinerariifolium, the natural source of mosquito coil.</title>
        <authorList>
            <person name="Yamashiro T."/>
            <person name="Shiraishi A."/>
            <person name="Satake H."/>
            <person name="Nakayama K."/>
        </authorList>
    </citation>
    <scope>NUCLEOTIDE SEQUENCE</scope>
</reference>
<organism evidence="1">
    <name type="scientific">Tanacetum cinerariifolium</name>
    <name type="common">Dalmatian daisy</name>
    <name type="synonym">Chrysanthemum cinerariifolium</name>
    <dbReference type="NCBI Taxonomy" id="118510"/>
    <lineage>
        <taxon>Eukaryota</taxon>
        <taxon>Viridiplantae</taxon>
        <taxon>Streptophyta</taxon>
        <taxon>Embryophyta</taxon>
        <taxon>Tracheophyta</taxon>
        <taxon>Spermatophyta</taxon>
        <taxon>Magnoliopsida</taxon>
        <taxon>eudicotyledons</taxon>
        <taxon>Gunneridae</taxon>
        <taxon>Pentapetalae</taxon>
        <taxon>asterids</taxon>
        <taxon>campanulids</taxon>
        <taxon>Asterales</taxon>
        <taxon>Asteraceae</taxon>
        <taxon>Asteroideae</taxon>
        <taxon>Anthemideae</taxon>
        <taxon>Anthemidinae</taxon>
        <taxon>Tanacetum</taxon>
    </lineage>
</organism>
<sequence length="122" mass="14344">NKKCTVNAKVFRTKLNICLRVEGEDFTDVPYDETALTFLINLGYKAPLNKYTDMFVDHMHQSWRTLAAIINKCLSGKNASNDKLKKSITDILWGMFNRENIDYPKLIWEDLAYQIDHRKEKR</sequence>